<evidence type="ECO:0000313" key="1">
    <source>
        <dbReference type="EMBL" id="KRM22320.1"/>
    </source>
</evidence>
<evidence type="ECO:0000313" key="2">
    <source>
        <dbReference type="Proteomes" id="UP000050823"/>
    </source>
</evidence>
<comment type="caution">
    <text evidence="1">The sequence shown here is derived from an EMBL/GenBank/DDBJ whole genome shotgun (WGS) entry which is preliminary data.</text>
</comment>
<accession>A0AA89I0Q2</accession>
<dbReference type="AlphaFoldDB" id="A0AA89I0Q2"/>
<dbReference type="InterPro" id="IPR025233">
    <property type="entry name" value="DUF4176"/>
</dbReference>
<dbReference type="RefSeq" id="WP_057908304.1">
    <property type="nucleotide sequence ID" value="NZ_AYZB01000035.1"/>
</dbReference>
<proteinExistence type="predicted"/>
<dbReference type="Pfam" id="PF13780">
    <property type="entry name" value="DUF4176"/>
    <property type="match status" value="1"/>
</dbReference>
<organism evidence="1 2">
    <name type="scientific">Latilactobacillus graminis DSM 20719</name>
    <dbReference type="NCBI Taxonomy" id="1423752"/>
    <lineage>
        <taxon>Bacteria</taxon>
        <taxon>Bacillati</taxon>
        <taxon>Bacillota</taxon>
        <taxon>Bacilli</taxon>
        <taxon>Lactobacillales</taxon>
        <taxon>Lactobacillaceae</taxon>
        <taxon>Latilactobacillus</taxon>
    </lineage>
</organism>
<dbReference type="EMBL" id="AYZB01000035">
    <property type="protein sequence ID" value="KRM22320.1"/>
    <property type="molecule type" value="Genomic_DNA"/>
</dbReference>
<protein>
    <recommendedName>
        <fullName evidence="3">DUF4176 domain-containing protein</fullName>
    </recommendedName>
</protein>
<sequence>MNNNILPLGTIVLLKNADQALMIISRVPLTKGNKGENVYFDYGAVLVPQGLQSSDEIIMFNHEQIETIGFMGFIDINEQQYVDEMPKIIGESGYVRAENTK</sequence>
<gene>
    <name evidence="1" type="ORF">FC90_GL000921</name>
</gene>
<reference evidence="1 2" key="1">
    <citation type="journal article" date="2015" name="Genome Announc.">
        <title>Expanding the biotechnology potential of lactobacilli through comparative genomics of 213 strains and associated genera.</title>
        <authorList>
            <person name="Sun Z."/>
            <person name="Harris H.M."/>
            <person name="McCann A."/>
            <person name="Guo C."/>
            <person name="Argimon S."/>
            <person name="Zhang W."/>
            <person name="Yang X."/>
            <person name="Jeffery I.B."/>
            <person name="Cooney J.C."/>
            <person name="Kagawa T.F."/>
            <person name="Liu W."/>
            <person name="Song Y."/>
            <person name="Salvetti E."/>
            <person name="Wrobel A."/>
            <person name="Rasinkangas P."/>
            <person name="Parkhill J."/>
            <person name="Rea M.C."/>
            <person name="O'Sullivan O."/>
            <person name="Ritari J."/>
            <person name="Douillard F.P."/>
            <person name="Paul Ross R."/>
            <person name="Yang R."/>
            <person name="Briner A.E."/>
            <person name="Felis G.E."/>
            <person name="de Vos W.M."/>
            <person name="Barrangou R."/>
            <person name="Klaenhammer T.R."/>
            <person name="Caufield P.W."/>
            <person name="Cui Y."/>
            <person name="Zhang H."/>
            <person name="O'Toole P.W."/>
        </authorList>
    </citation>
    <scope>NUCLEOTIDE SEQUENCE [LARGE SCALE GENOMIC DNA]</scope>
    <source>
        <strain evidence="1 2">DSM 20719</strain>
    </source>
</reference>
<dbReference type="Proteomes" id="UP000050823">
    <property type="component" value="Unassembled WGS sequence"/>
</dbReference>
<name>A0AA89I0Q2_9LACO</name>
<evidence type="ECO:0008006" key="3">
    <source>
        <dbReference type="Google" id="ProtNLM"/>
    </source>
</evidence>